<keyword evidence="2" id="KW-0732">Signal</keyword>
<feature type="compositionally biased region" description="Gly residues" evidence="1">
    <location>
        <begin position="67"/>
        <end position="79"/>
    </location>
</feature>
<feature type="compositionally biased region" description="Pro residues" evidence="1">
    <location>
        <begin position="196"/>
        <end position="207"/>
    </location>
</feature>
<reference evidence="4" key="1">
    <citation type="journal article" date="2023" name="Mol. Phylogenet. Evol.">
        <title>Genome-scale phylogeny and comparative genomics of the fungal order Sordariales.</title>
        <authorList>
            <person name="Hensen N."/>
            <person name="Bonometti L."/>
            <person name="Westerberg I."/>
            <person name="Brannstrom I.O."/>
            <person name="Guillou S."/>
            <person name="Cros-Aarteil S."/>
            <person name="Calhoun S."/>
            <person name="Haridas S."/>
            <person name="Kuo A."/>
            <person name="Mondo S."/>
            <person name="Pangilinan J."/>
            <person name="Riley R."/>
            <person name="LaButti K."/>
            <person name="Andreopoulos B."/>
            <person name="Lipzen A."/>
            <person name="Chen C."/>
            <person name="Yan M."/>
            <person name="Daum C."/>
            <person name="Ng V."/>
            <person name="Clum A."/>
            <person name="Steindorff A."/>
            <person name="Ohm R.A."/>
            <person name="Martin F."/>
            <person name="Silar P."/>
            <person name="Natvig D.O."/>
            <person name="Lalanne C."/>
            <person name="Gautier V."/>
            <person name="Ament-Velasquez S.L."/>
            <person name="Kruys A."/>
            <person name="Hutchinson M.I."/>
            <person name="Powell A.J."/>
            <person name="Barry K."/>
            <person name="Miller A.N."/>
            <person name="Grigoriev I.V."/>
            <person name="Debuchy R."/>
            <person name="Gladieux P."/>
            <person name="Hiltunen Thoren M."/>
            <person name="Johannesson H."/>
        </authorList>
    </citation>
    <scope>NUCLEOTIDE SEQUENCE [LARGE SCALE GENOMIC DNA]</scope>
    <source>
        <strain evidence="4">CBS 340.73</strain>
    </source>
</reference>
<feature type="signal peptide" evidence="2">
    <location>
        <begin position="1"/>
        <end position="20"/>
    </location>
</feature>
<feature type="compositionally biased region" description="Gly residues" evidence="1">
    <location>
        <begin position="146"/>
        <end position="164"/>
    </location>
</feature>
<accession>A0AAN6MWN6</accession>
<sequence>MTRILLTLLAAAAALHSVVAVPVAQADAPTGSHVPRPHPTGVHPSVGPGGSERPRPTFPAGTRPTGVGEGPGGGGGGAVGTHSRRPRPTGTHRPRPTGVHPSVTGTLAFPPANPTGGVVMTPPGGGDDGEEGDDAVVARQVTPTGGFPGGGAMPTGGFPTGGFPTGTHSRRPRPTGSFTGTRTRAHRPRPTGSFVPPSPPAQTPTNA</sequence>
<proteinExistence type="predicted"/>
<evidence type="ECO:0000256" key="2">
    <source>
        <dbReference type="SAM" id="SignalP"/>
    </source>
</evidence>
<protein>
    <submittedName>
        <fullName evidence="3">Uncharacterized protein</fullName>
    </submittedName>
</protein>
<dbReference type="AlphaFoldDB" id="A0AAN6MWN6"/>
<feature type="region of interest" description="Disordered" evidence="1">
    <location>
        <begin position="28"/>
        <end position="207"/>
    </location>
</feature>
<name>A0AAN6MWN6_9PEZI</name>
<evidence type="ECO:0000313" key="4">
    <source>
        <dbReference type="Proteomes" id="UP001303473"/>
    </source>
</evidence>
<evidence type="ECO:0000313" key="3">
    <source>
        <dbReference type="EMBL" id="KAK3934852.1"/>
    </source>
</evidence>
<organism evidence="3 4">
    <name type="scientific">Diplogelasinospora grovesii</name>
    <dbReference type="NCBI Taxonomy" id="303347"/>
    <lineage>
        <taxon>Eukaryota</taxon>
        <taxon>Fungi</taxon>
        <taxon>Dikarya</taxon>
        <taxon>Ascomycota</taxon>
        <taxon>Pezizomycotina</taxon>
        <taxon>Sordariomycetes</taxon>
        <taxon>Sordariomycetidae</taxon>
        <taxon>Sordariales</taxon>
        <taxon>Diplogelasinosporaceae</taxon>
        <taxon>Diplogelasinospora</taxon>
    </lineage>
</organism>
<evidence type="ECO:0000256" key="1">
    <source>
        <dbReference type="SAM" id="MobiDB-lite"/>
    </source>
</evidence>
<feature type="chain" id="PRO_5042979338" evidence="2">
    <location>
        <begin position="21"/>
        <end position="207"/>
    </location>
</feature>
<dbReference type="Proteomes" id="UP001303473">
    <property type="component" value="Unassembled WGS sequence"/>
</dbReference>
<dbReference type="EMBL" id="MU853956">
    <property type="protein sequence ID" value="KAK3934852.1"/>
    <property type="molecule type" value="Genomic_DNA"/>
</dbReference>
<comment type="caution">
    <text evidence="3">The sequence shown here is derived from an EMBL/GenBank/DDBJ whole genome shotgun (WGS) entry which is preliminary data.</text>
</comment>
<gene>
    <name evidence="3" type="ORF">QBC46DRAFT_413544</name>
</gene>
<feature type="compositionally biased region" description="Basic residues" evidence="1">
    <location>
        <begin position="82"/>
        <end position="95"/>
    </location>
</feature>
<keyword evidence="4" id="KW-1185">Reference proteome</keyword>